<keyword evidence="7 8" id="KW-0802">TPR repeat</keyword>
<keyword evidence="5" id="KW-0808">Transferase</keyword>
<dbReference type="SUPFAM" id="SSF48452">
    <property type="entry name" value="TPR-like"/>
    <property type="match status" value="1"/>
</dbReference>
<evidence type="ECO:0000256" key="3">
    <source>
        <dbReference type="ARBA" id="ARBA00011970"/>
    </source>
</evidence>
<dbReference type="Gene3D" id="3.40.50.2000">
    <property type="entry name" value="Glycogen Phosphorylase B"/>
    <property type="match status" value="1"/>
</dbReference>
<dbReference type="Pfam" id="PF13414">
    <property type="entry name" value="TPR_11"/>
    <property type="match status" value="1"/>
</dbReference>
<feature type="repeat" description="TPR" evidence="8">
    <location>
        <begin position="96"/>
        <end position="129"/>
    </location>
</feature>
<evidence type="ECO:0000256" key="6">
    <source>
        <dbReference type="ARBA" id="ARBA00022737"/>
    </source>
</evidence>
<name>A0A7S4PES0_GUITH</name>
<gene>
    <name evidence="10" type="ORF">GTHE00462_LOCUS34358</name>
</gene>
<dbReference type="PROSITE" id="PS50005">
    <property type="entry name" value="TPR"/>
    <property type="match status" value="2"/>
</dbReference>
<dbReference type="Gene3D" id="1.25.40.10">
    <property type="entry name" value="Tetratricopeptide repeat domain"/>
    <property type="match status" value="2"/>
</dbReference>
<dbReference type="EC" id="2.4.1.255" evidence="3"/>
<sequence>MLMSAGFDEEAIQEYQVLAQSNDHEVAANSIGQLAALQNKKGEHGGAEQSYRKSIAMDPTNAQMRMNLAVILADQHRIKESFALFEEAIVMRPADHLTLSNFGTVLHRTGEFERSAQLYQRALQLLPGSANLHYNLGNSYMDIAIQKNYSLLRSAIQEYTECLSIQVTYPGAMNNLGNALKESDRFRDALRAWQTALRLEGPRQPDVFSNLVHLRMFVCDWDNWKSRYSTLEGILRKQLKWYETSDGGEAEQKEKAEDGRAAMMSKKKSVSCQPFHALLYAELDGDVVLKVAQSFAHQVEFSARHFRHFFEAATRFDRFPAFNDNKINVGYLSHDFGDHPTGHLFNGVPFLHQQSKRVRAFYFSLSGSDGSRYWKRLQRSTTSDQIADVTSLPFEEAASLINMRGIHVLVDLDVWMKGRRPEILALRPSPVQVVYLGYPGSSGAAYIDFLVSDKIVSPPEARALYSEHLVLLPGTYQVNDYKVGFKHLKQSLMREKELHTREFHELPKKGLLLGNFNQLYKIDPDTLDLWSAAIRKILSIAPASLWLLRFPSIATSRLIKELKKRGIERHQVHFSDRISKDSHLLRVHMADIFLDNHHVNAHTTASEAIWAGVPLVTWPGVAMASRVAASLLMSTATVSCLIARTQEDFLELVFALAISHHRRRALRQSMMQGSDLFDTERWVSSWETSLRLMVTAGMYAERGHVPHIVARRSS</sequence>
<dbReference type="Gene3D" id="3.40.50.11380">
    <property type="match status" value="1"/>
</dbReference>
<dbReference type="AlphaFoldDB" id="A0A7S4PES0"/>
<evidence type="ECO:0000313" key="10">
    <source>
        <dbReference type="EMBL" id="CAE2332928.1"/>
    </source>
</evidence>
<protein>
    <recommendedName>
        <fullName evidence="3">protein O-GlcNAc transferase</fullName>
        <ecNumber evidence="3">2.4.1.255</ecNumber>
    </recommendedName>
</protein>
<keyword evidence="6" id="KW-0677">Repeat</keyword>
<evidence type="ECO:0000256" key="7">
    <source>
        <dbReference type="ARBA" id="ARBA00022803"/>
    </source>
</evidence>
<evidence type="ECO:0000256" key="2">
    <source>
        <dbReference type="ARBA" id="ARBA00005386"/>
    </source>
</evidence>
<evidence type="ECO:0000256" key="4">
    <source>
        <dbReference type="ARBA" id="ARBA00022676"/>
    </source>
</evidence>
<evidence type="ECO:0000256" key="5">
    <source>
        <dbReference type="ARBA" id="ARBA00022679"/>
    </source>
</evidence>
<dbReference type="GO" id="GO:0097363">
    <property type="term" value="F:protein O-acetylglucosaminyltransferase activity"/>
    <property type="evidence" value="ECO:0007669"/>
    <property type="project" value="UniProtKB-EC"/>
</dbReference>
<dbReference type="Pfam" id="PF13844">
    <property type="entry name" value="Glyco_transf_41"/>
    <property type="match status" value="2"/>
</dbReference>
<evidence type="ECO:0000259" key="9">
    <source>
        <dbReference type="Pfam" id="PF13844"/>
    </source>
</evidence>
<feature type="repeat" description="TPR" evidence="8">
    <location>
        <begin position="28"/>
        <end position="61"/>
    </location>
</feature>
<evidence type="ECO:0000256" key="1">
    <source>
        <dbReference type="ARBA" id="ARBA00004922"/>
    </source>
</evidence>
<comment type="similarity">
    <text evidence="2">Belongs to the glycosyltransferase 41 family. O-GlcNAc transferase subfamily.</text>
</comment>
<evidence type="ECO:0000256" key="8">
    <source>
        <dbReference type="PROSITE-ProRule" id="PRU00339"/>
    </source>
</evidence>
<dbReference type="EMBL" id="HBKN01043866">
    <property type="protein sequence ID" value="CAE2332928.1"/>
    <property type="molecule type" value="Transcribed_RNA"/>
</dbReference>
<dbReference type="InterPro" id="IPR011990">
    <property type="entry name" value="TPR-like_helical_dom_sf"/>
</dbReference>
<dbReference type="PANTHER" id="PTHR44998">
    <property type="match status" value="1"/>
</dbReference>
<reference evidence="10" key="1">
    <citation type="submission" date="2021-01" db="EMBL/GenBank/DDBJ databases">
        <authorList>
            <person name="Corre E."/>
            <person name="Pelletier E."/>
            <person name="Niang G."/>
            <person name="Scheremetjew M."/>
            <person name="Finn R."/>
            <person name="Kale V."/>
            <person name="Holt S."/>
            <person name="Cochrane G."/>
            <person name="Meng A."/>
            <person name="Brown T."/>
            <person name="Cohen L."/>
        </authorList>
    </citation>
    <scope>NUCLEOTIDE SEQUENCE</scope>
    <source>
        <strain evidence="10">CCMP 2712</strain>
    </source>
</reference>
<feature type="domain" description="O-GlcNAc transferase C-terminal" evidence="9">
    <location>
        <begin position="498"/>
        <end position="684"/>
    </location>
</feature>
<dbReference type="SMART" id="SM00028">
    <property type="entry name" value="TPR"/>
    <property type="match status" value="4"/>
</dbReference>
<dbReference type="Pfam" id="PF13432">
    <property type="entry name" value="TPR_16"/>
    <property type="match status" value="1"/>
</dbReference>
<dbReference type="InterPro" id="IPR019734">
    <property type="entry name" value="TPR_rpt"/>
</dbReference>
<organism evidence="10">
    <name type="scientific">Guillardia theta</name>
    <name type="common">Cryptophyte</name>
    <name type="synonym">Cryptomonas phi</name>
    <dbReference type="NCBI Taxonomy" id="55529"/>
    <lineage>
        <taxon>Eukaryota</taxon>
        <taxon>Cryptophyceae</taxon>
        <taxon>Pyrenomonadales</taxon>
        <taxon>Geminigeraceae</taxon>
        <taxon>Guillardia</taxon>
    </lineage>
</organism>
<dbReference type="InterPro" id="IPR029489">
    <property type="entry name" value="OGT/SEC/SPY_C"/>
</dbReference>
<dbReference type="GO" id="GO:0006493">
    <property type="term" value="P:protein O-linked glycosylation"/>
    <property type="evidence" value="ECO:0007669"/>
    <property type="project" value="TreeGrafter"/>
</dbReference>
<proteinExistence type="inferred from homology"/>
<accession>A0A7S4PES0</accession>
<dbReference type="PANTHER" id="PTHR44998:SF1">
    <property type="entry name" value="UDP-N-ACETYLGLUCOSAMINE--PEPTIDE N-ACETYLGLUCOSAMINYLTRANSFERASE 110 KDA SUBUNIT"/>
    <property type="match status" value="1"/>
</dbReference>
<comment type="pathway">
    <text evidence="1">Protein modification; protein glycosylation.</text>
</comment>
<keyword evidence="4" id="KW-0328">Glycosyltransferase</keyword>
<feature type="domain" description="O-GlcNAc transferase C-terminal" evidence="9">
    <location>
        <begin position="264"/>
        <end position="495"/>
    </location>
</feature>